<feature type="compositionally biased region" description="Basic and acidic residues" evidence="4">
    <location>
        <begin position="267"/>
        <end position="293"/>
    </location>
</feature>
<dbReference type="OrthoDB" id="1525165at2"/>
<dbReference type="EMBL" id="MQVX01000001">
    <property type="protein sequence ID" value="PQJ16341.1"/>
    <property type="molecule type" value="Genomic_DNA"/>
</dbReference>
<dbReference type="Pfam" id="PF13414">
    <property type="entry name" value="TPR_11"/>
    <property type="match status" value="1"/>
</dbReference>
<dbReference type="InterPro" id="IPR019734">
    <property type="entry name" value="TPR_rpt"/>
</dbReference>
<gene>
    <name evidence="6" type="ORF">BST99_11975</name>
</gene>
<evidence type="ECO:0000313" key="6">
    <source>
        <dbReference type="EMBL" id="PQJ16341.1"/>
    </source>
</evidence>
<dbReference type="SUPFAM" id="SSF48452">
    <property type="entry name" value="TPR-like"/>
    <property type="match status" value="1"/>
</dbReference>
<dbReference type="PANTHER" id="PTHR44943:SF8">
    <property type="entry name" value="TPR REPEAT-CONTAINING PROTEIN MJ0263"/>
    <property type="match status" value="1"/>
</dbReference>
<dbReference type="AlphaFoldDB" id="A0A2S7T9T4"/>
<keyword evidence="7" id="KW-1185">Reference proteome</keyword>
<dbReference type="InterPro" id="IPR051685">
    <property type="entry name" value="Ycf3/AcsC/BcsC/TPR_MFPF"/>
</dbReference>
<dbReference type="PROSITE" id="PS50005">
    <property type="entry name" value="TPR"/>
    <property type="match status" value="2"/>
</dbReference>
<evidence type="ECO:0000256" key="3">
    <source>
        <dbReference type="PROSITE-ProRule" id="PRU00339"/>
    </source>
</evidence>
<dbReference type="SMART" id="SM00028">
    <property type="entry name" value="TPR"/>
    <property type="match status" value="3"/>
</dbReference>
<comment type="caution">
    <text evidence="6">The sequence shown here is derived from an EMBL/GenBank/DDBJ whole genome shotgun (WGS) entry which is preliminary data.</text>
</comment>
<reference evidence="7" key="1">
    <citation type="submission" date="2016-11" db="EMBL/GenBank/DDBJ databases">
        <title>Trade-off between light-utilization and light-protection in marine flavobacteria.</title>
        <authorList>
            <person name="Kumagai Y."/>
            <person name="Yoshizawa S."/>
            <person name="Kogure K."/>
        </authorList>
    </citation>
    <scope>NUCLEOTIDE SEQUENCE [LARGE SCALE GENOMIC DNA]</scope>
    <source>
        <strain evidence="7">SG-18</strain>
    </source>
</reference>
<accession>A0A2S7T9T4</accession>
<feature type="region of interest" description="Disordered" evidence="4">
    <location>
        <begin position="163"/>
        <end position="293"/>
    </location>
</feature>
<keyword evidence="5" id="KW-0732">Signal</keyword>
<evidence type="ECO:0000256" key="5">
    <source>
        <dbReference type="SAM" id="SignalP"/>
    </source>
</evidence>
<name>A0A2S7T9T4_9FLAO</name>
<dbReference type="Gene3D" id="1.25.40.10">
    <property type="entry name" value="Tetratricopeptide repeat domain"/>
    <property type="match status" value="1"/>
</dbReference>
<evidence type="ECO:0000313" key="7">
    <source>
        <dbReference type="Proteomes" id="UP000239366"/>
    </source>
</evidence>
<feature type="signal peptide" evidence="5">
    <location>
        <begin position="1"/>
        <end position="21"/>
    </location>
</feature>
<keyword evidence="2 3" id="KW-0802">TPR repeat</keyword>
<feature type="repeat" description="TPR" evidence="3">
    <location>
        <begin position="77"/>
        <end position="110"/>
    </location>
</feature>
<dbReference type="InterPro" id="IPR011990">
    <property type="entry name" value="TPR-like_helical_dom_sf"/>
</dbReference>
<feature type="compositionally biased region" description="Basic and acidic residues" evidence="4">
    <location>
        <begin position="163"/>
        <end position="245"/>
    </location>
</feature>
<evidence type="ECO:0000256" key="2">
    <source>
        <dbReference type="ARBA" id="ARBA00022803"/>
    </source>
</evidence>
<dbReference type="PROSITE" id="PS50293">
    <property type="entry name" value="TPR_REGION"/>
    <property type="match status" value="1"/>
</dbReference>
<dbReference type="RefSeq" id="WP_105002014.1">
    <property type="nucleotide sequence ID" value="NZ_MQVX01000001.1"/>
</dbReference>
<feature type="repeat" description="TPR" evidence="3">
    <location>
        <begin position="114"/>
        <end position="147"/>
    </location>
</feature>
<feature type="chain" id="PRO_5015728017" evidence="5">
    <location>
        <begin position="22"/>
        <end position="293"/>
    </location>
</feature>
<organism evidence="6 7">
    <name type="scientific">Aureicoccus marinus</name>
    <dbReference type="NCBI Taxonomy" id="754435"/>
    <lineage>
        <taxon>Bacteria</taxon>
        <taxon>Pseudomonadati</taxon>
        <taxon>Bacteroidota</taxon>
        <taxon>Flavobacteriia</taxon>
        <taxon>Flavobacteriales</taxon>
        <taxon>Flavobacteriaceae</taxon>
        <taxon>Aureicoccus</taxon>
    </lineage>
</organism>
<protein>
    <submittedName>
        <fullName evidence="6">Uncharacterized protein</fullName>
    </submittedName>
</protein>
<dbReference type="Proteomes" id="UP000239366">
    <property type="component" value="Unassembled WGS sequence"/>
</dbReference>
<evidence type="ECO:0000256" key="1">
    <source>
        <dbReference type="ARBA" id="ARBA00022737"/>
    </source>
</evidence>
<feature type="compositionally biased region" description="Polar residues" evidence="4">
    <location>
        <begin position="37"/>
        <end position="49"/>
    </location>
</feature>
<dbReference type="Pfam" id="PF13432">
    <property type="entry name" value="TPR_16"/>
    <property type="match status" value="1"/>
</dbReference>
<sequence>MAKSHVLLLVLLAMISSPVLAQNQAQGAKSADPKKPTAQNGKAKNLTHKGNTLIGQENFVQAEANYRRAISADGQQPEASYNLGTALYDKDNYLEAFGNFKQAAEVASTKETKHKAFHNMGNVHMQNKEYERAVESYKQALRNNPSDEETRYNLALAKELLKKQQEQNDKNKDKKDKDQNKDNQDKDQQKDKNNQGGDQEKKDDPNKPDQNEGDQKQEKEDQKKGDGDEKQEQNQKPKDQEEQKKKQQPRPNQLSKEQIQNLLKAMQNEEKKVQQKIDEKKIRGRKIKTEKDW</sequence>
<keyword evidence="1" id="KW-0677">Repeat</keyword>
<evidence type="ECO:0000256" key="4">
    <source>
        <dbReference type="SAM" id="MobiDB-lite"/>
    </source>
</evidence>
<feature type="region of interest" description="Disordered" evidence="4">
    <location>
        <begin position="26"/>
        <end position="49"/>
    </location>
</feature>
<dbReference type="PANTHER" id="PTHR44943">
    <property type="entry name" value="CELLULOSE SYNTHASE OPERON PROTEIN C"/>
    <property type="match status" value="1"/>
</dbReference>
<proteinExistence type="predicted"/>